<dbReference type="InterPro" id="IPR011009">
    <property type="entry name" value="Kinase-like_dom_sf"/>
</dbReference>
<feature type="non-terminal residue" evidence="2">
    <location>
        <position position="252"/>
    </location>
</feature>
<dbReference type="PANTHER" id="PTHR45756">
    <property type="entry name" value="PALMITOYLTRANSFERASE"/>
    <property type="match status" value="1"/>
</dbReference>
<reference evidence="2" key="1">
    <citation type="submission" date="2023-06" db="EMBL/GenBank/DDBJ databases">
        <authorList>
            <person name="Delattre M."/>
        </authorList>
    </citation>
    <scope>NUCLEOTIDE SEQUENCE</scope>
    <source>
        <strain evidence="2">AF72</strain>
    </source>
</reference>
<feature type="domain" description="Protein kinase" evidence="1">
    <location>
        <begin position="1"/>
        <end position="101"/>
    </location>
</feature>
<dbReference type="InterPro" id="IPR000719">
    <property type="entry name" value="Prot_kinase_dom"/>
</dbReference>
<dbReference type="Gene3D" id="1.10.510.10">
    <property type="entry name" value="Transferase(Phosphotransferase) domain 1"/>
    <property type="match status" value="1"/>
</dbReference>
<name>A0AA36DE19_9BILA</name>
<dbReference type="PROSITE" id="PS50011">
    <property type="entry name" value="PROTEIN_KINASE_DOM"/>
    <property type="match status" value="1"/>
</dbReference>
<proteinExistence type="predicted"/>
<dbReference type="GO" id="GO:0005524">
    <property type="term" value="F:ATP binding"/>
    <property type="evidence" value="ECO:0007669"/>
    <property type="project" value="InterPro"/>
</dbReference>
<evidence type="ECO:0000313" key="2">
    <source>
        <dbReference type="EMBL" id="CAJ0584550.1"/>
    </source>
</evidence>
<dbReference type="InterPro" id="IPR053215">
    <property type="entry name" value="TKL_Ser/Thr_kinase"/>
</dbReference>
<gene>
    <name evidence="2" type="ORF">MSPICULIGERA_LOCUS22599</name>
</gene>
<keyword evidence="3" id="KW-1185">Reference proteome</keyword>
<protein>
    <recommendedName>
        <fullName evidence="1">Protein kinase domain-containing protein</fullName>
    </recommendedName>
</protein>
<dbReference type="AlphaFoldDB" id="A0AA36DE19"/>
<dbReference type="EMBL" id="CATQJA010002698">
    <property type="protein sequence ID" value="CAJ0584550.1"/>
    <property type="molecule type" value="Genomic_DNA"/>
</dbReference>
<dbReference type="SUPFAM" id="SSF56112">
    <property type="entry name" value="Protein kinase-like (PK-like)"/>
    <property type="match status" value="1"/>
</dbReference>
<evidence type="ECO:0000259" key="1">
    <source>
        <dbReference type="PROSITE" id="PS50011"/>
    </source>
</evidence>
<dbReference type="GO" id="GO:0004672">
    <property type="term" value="F:protein kinase activity"/>
    <property type="evidence" value="ECO:0007669"/>
    <property type="project" value="InterPro"/>
</dbReference>
<evidence type="ECO:0000313" key="3">
    <source>
        <dbReference type="Proteomes" id="UP001177023"/>
    </source>
</evidence>
<dbReference type="PANTHER" id="PTHR45756:SF1">
    <property type="entry name" value="PROTEIN KINASE DOMAIN CONTAINING PROTEIN"/>
    <property type="match status" value="1"/>
</dbReference>
<dbReference type="Pfam" id="PF00069">
    <property type="entry name" value="Pkinase"/>
    <property type="match status" value="1"/>
</dbReference>
<comment type="caution">
    <text evidence="2">The sequence shown here is derived from an EMBL/GenBank/DDBJ whole genome shotgun (WGS) entry which is preliminary data.</text>
</comment>
<dbReference type="Proteomes" id="UP001177023">
    <property type="component" value="Unassembled WGS sequence"/>
</dbReference>
<sequence length="252" mass="27857">MAPEAFGGGDNNKQCYTYASDLYSAGLVLWECVERRNVFHETEDQWELKSRICLGNRLERAECRCPIADLIERCLRLVPKKRISASKALEDANVLKMESFYQKFCKEPSVCAAPSESTAPLSVIGARASWEELTIEEKTAWYAEKYNCAQCKSKVPGLTTVATEIGIDFKECARPSTEIAVQTAPHLKTVAAQAAPELRTAASATDFFVPYPVAVRAAPKLQSVAAVQPVPAMNNMKANLTKEEDEVPAFYH</sequence>
<accession>A0AA36DE19</accession>
<organism evidence="2 3">
    <name type="scientific">Mesorhabditis spiculigera</name>
    <dbReference type="NCBI Taxonomy" id="96644"/>
    <lineage>
        <taxon>Eukaryota</taxon>
        <taxon>Metazoa</taxon>
        <taxon>Ecdysozoa</taxon>
        <taxon>Nematoda</taxon>
        <taxon>Chromadorea</taxon>
        <taxon>Rhabditida</taxon>
        <taxon>Rhabditina</taxon>
        <taxon>Rhabditomorpha</taxon>
        <taxon>Rhabditoidea</taxon>
        <taxon>Rhabditidae</taxon>
        <taxon>Mesorhabditinae</taxon>
        <taxon>Mesorhabditis</taxon>
    </lineage>
</organism>